<evidence type="ECO:0000313" key="1">
    <source>
        <dbReference type="EMBL" id="TNN53022.1"/>
    </source>
</evidence>
<gene>
    <name evidence="1" type="ORF">EYF80_036773</name>
</gene>
<dbReference type="EMBL" id="SRLO01000529">
    <property type="protein sequence ID" value="TNN53022.1"/>
    <property type="molecule type" value="Genomic_DNA"/>
</dbReference>
<organism evidence="1 2">
    <name type="scientific">Liparis tanakae</name>
    <name type="common">Tanaka's snailfish</name>
    <dbReference type="NCBI Taxonomy" id="230148"/>
    <lineage>
        <taxon>Eukaryota</taxon>
        <taxon>Metazoa</taxon>
        <taxon>Chordata</taxon>
        <taxon>Craniata</taxon>
        <taxon>Vertebrata</taxon>
        <taxon>Euteleostomi</taxon>
        <taxon>Actinopterygii</taxon>
        <taxon>Neopterygii</taxon>
        <taxon>Teleostei</taxon>
        <taxon>Neoteleostei</taxon>
        <taxon>Acanthomorphata</taxon>
        <taxon>Eupercaria</taxon>
        <taxon>Perciformes</taxon>
        <taxon>Cottioidei</taxon>
        <taxon>Cottales</taxon>
        <taxon>Liparidae</taxon>
        <taxon>Liparis</taxon>
    </lineage>
</organism>
<dbReference type="AlphaFoldDB" id="A0A4Z2GJV8"/>
<comment type="caution">
    <text evidence="1">The sequence shown here is derived from an EMBL/GenBank/DDBJ whole genome shotgun (WGS) entry which is preliminary data.</text>
</comment>
<sequence>MGSFSGLLPLYRALEHSIGPWRSAVSELSAEMWRNVLAPAVCRRARVLTLLHRADSRRLARFSTHVFLQAFAI</sequence>
<keyword evidence="2" id="KW-1185">Reference proteome</keyword>
<evidence type="ECO:0000313" key="2">
    <source>
        <dbReference type="Proteomes" id="UP000314294"/>
    </source>
</evidence>
<accession>A0A4Z2GJV8</accession>
<reference evidence="1 2" key="1">
    <citation type="submission" date="2019-03" db="EMBL/GenBank/DDBJ databases">
        <title>First draft genome of Liparis tanakae, snailfish: a comprehensive survey of snailfish specific genes.</title>
        <authorList>
            <person name="Kim W."/>
            <person name="Song I."/>
            <person name="Jeong J.-H."/>
            <person name="Kim D."/>
            <person name="Kim S."/>
            <person name="Ryu S."/>
            <person name="Song J.Y."/>
            <person name="Lee S.K."/>
        </authorList>
    </citation>
    <scope>NUCLEOTIDE SEQUENCE [LARGE SCALE GENOMIC DNA]</scope>
    <source>
        <tissue evidence="1">Muscle</tissue>
    </source>
</reference>
<dbReference type="Proteomes" id="UP000314294">
    <property type="component" value="Unassembled WGS sequence"/>
</dbReference>
<protein>
    <submittedName>
        <fullName evidence="1">Uncharacterized protein</fullName>
    </submittedName>
</protein>
<name>A0A4Z2GJV8_9TELE</name>
<proteinExistence type="predicted"/>